<evidence type="ECO:0000313" key="1">
    <source>
        <dbReference type="EMBL" id="KAI3899582.1"/>
    </source>
</evidence>
<dbReference type="Proteomes" id="UP001202328">
    <property type="component" value="Unassembled WGS sequence"/>
</dbReference>
<proteinExistence type="predicted"/>
<dbReference type="AlphaFoldDB" id="A0AAD4XDP9"/>
<dbReference type="EMBL" id="JAJJMB010011752">
    <property type="protein sequence ID" value="KAI3899582.1"/>
    <property type="molecule type" value="Genomic_DNA"/>
</dbReference>
<keyword evidence="2" id="KW-1185">Reference proteome</keyword>
<reference evidence="1" key="1">
    <citation type="submission" date="2022-04" db="EMBL/GenBank/DDBJ databases">
        <title>A functionally conserved STORR gene fusion in Papaver species that diverged 16.8 million years ago.</title>
        <authorList>
            <person name="Catania T."/>
        </authorList>
    </citation>
    <scope>NUCLEOTIDE SEQUENCE</scope>
    <source>
        <strain evidence="1">S-188037</strain>
    </source>
</reference>
<accession>A0AAD4XDP9</accession>
<protein>
    <submittedName>
        <fullName evidence="1">Uncharacterized protein</fullName>
    </submittedName>
</protein>
<name>A0AAD4XDP9_9MAGN</name>
<evidence type="ECO:0000313" key="2">
    <source>
        <dbReference type="Proteomes" id="UP001202328"/>
    </source>
</evidence>
<organism evidence="1 2">
    <name type="scientific">Papaver atlanticum</name>
    <dbReference type="NCBI Taxonomy" id="357466"/>
    <lineage>
        <taxon>Eukaryota</taxon>
        <taxon>Viridiplantae</taxon>
        <taxon>Streptophyta</taxon>
        <taxon>Embryophyta</taxon>
        <taxon>Tracheophyta</taxon>
        <taxon>Spermatophyta</taxon>
        <taxon>Magnoliopsida</taxon>
        <taxon>Ranunculales</taxon>
        <taxon>Papaveraceae</taxon>
        <taxon>Papaveroideae</taxon>
        <taxon>Papaver</taxon>
    </lineage>
</organism>
<sequence>MKRFQLQSSEQLMENHVERPCKLYADTEEDDELILALAASMKNLTTSTKITYPEVTKEPKVDKKLLCRIGPFQLTQAIAGVSKILDYEGKQTFEESGLANSMISFTWD</sequence>
<gene>
    <name evidence="1" type="ORF">MKW98_008370</name>
</gene>
<comment type="caution">
    <text evidence="1">The sequence shown here is derived from an EMBL/GenBank/DDBJ whole genome shotgun (WGS) entry which is preliminary data.</text>
</comment>